<evidence type="ECO:0000313" key="1">
    <source>
        <dbReference type="EMBL" id="OHE96801.1"/>
    </source>
</evidence>
<accession>A0A1G4B5W4</accession>
<reference evidence="1 2" key="1">
    <citation type="submission" date="2016-09" db="EMBL/GenBank/DDBJ databases">
        <authorList>
            <person name="Capua I."/>
            <person name="De Benedictis P."/>
            <person name="Joannis T."/>
            <person name="Lombin L.H."/>
            <person name="Cattoli G."/>
        </authorList>
    </citation>
    <scope>NUCLEOTIDE SEQUENCE [LARGE SCALE GENOMIC DNA]</scope>
    <source>
        <strain evidence="1 2">IMI 309357</strain>
    </source>
</reference>
<dbReference type="STRING" id="1209926.A0A1G4B5W4"/>
<keyword evidence="2" id="KW-1185">Reference proteome</keyword>
<organism evidence="1 2">
    <name type="scientific">Colletotrichum orchidophilum</name>
    <dbReference type="NCBI Taxonomy" id="1209926"/>
    <lineage>
        <taxon>Eukaryota</taxon>
        <taxon>Fungi</taxon>
        <taxon>Dikarya</taxon>
        <taxon>Ascomycota</taxon>
        <taxon>Pezizomycotina</taxon>
        <taxon>Sordariomycetes</taxon>
        <taxon>Hypocreomycetidae</taxon>
        <taxon>Glomerellales</taxon>
        <taxon>Glomerellaceae</taxon>
        <taxon>Colletotrichum</taxon>
    </lineage>
</organism>
<protein>
    <submittedName>
        <fullName evidence="1">Uncharacterized protein</fullName>
    </submittedName>
</protein>
<sequence length="303" mass="33808">MTGENSGRLVGIGPNSDANARRPGFPEFALVNRESFHAFLQAYIRIDKNPLDPIVYHPSLYSSSNESNKLYSNAAALLPNVDCIYLNPRTDEISLGYKTELPDPNWVPGFIQADLGTAINIQIKMARIVTEDFEDNCRYDYPGQLFESLDNEPVASIDMDACKYRNADQVTVIVPGFDKDVWGSLSGAVSFVAHYNVDTKRVFVDDDYDGADDKALETFRLEVPHKSDGTSEASDETNGESDETTLLAVRIVFHRGSDENYHGHELKPIVAADLADLGDMSYPGRMERVYWEIAAQAVNHRLF</sequence>
<dbReference type="Proteomes" id="UP000176998">
    <property type="component" value="Unassembled WGS sequence"/>
</dbReference>
<dbReference type="EMBL" id="MJBS01000065">
    <property type="protein sequence ID" value="OHE96801.1"/>
    <property type="molecule type" value="Genomic_DNA"/>
</dbReference>
<evidence type="ECO:0000313" key="2">
    <source>
        <dbReference type="Proteomes" id="UP000176998"/>
    </source>
</evidence>
<comment type="caution">
    <text evidence="1">The sequence shown here is derived from an EMBL/GenBank/DDBJ whole genome shotgun (WGS) entry which is preliminary data.</text>
</comment>
<gene>
    <name evidence="1" type="ORF">CORC01_07947</name>
</gene>
<dbReference type="RefSeq" id="XP_022473957.1">
    <property type="nucleotide sequence ID" value="XM_022619582.1"/>
</dbReference>
<name>A0A1G4B5W4_9PEZI</name>
<dbReference type="AlphaFoldDB" id="A0A1G4B5W4"/>
<proteinExistence type="predicted"/>
<dbReference type="OrthoDB" id="4844625at2759"/>
<dbReference type="GeneID" id="34561092"/>